<keyword evidence="3" id="KW-1185">Reference proteome</keyword>
<feature type="transmembrane region" description="Helical" evidence="1">
    <location>
        <begin position="41"/>
        <end position="74"/>
    </location>
</feature>
<evidence type="ECO:0000313" key="3">
    <source>
        <dbReference type="Proteomes" id="UP001595685"/>
    </source>
</evidence>
<gene>
    <name evidence="2" type="ORF">ACFOLH_06000</name>
</gene>
<accession>A0ABV7WFY7</accession>
<evidence type="ECO:0000313" key="2">
    <source>
        <dbReference type="EMBL" id="MFC3687892.1"/>
    </source>
</evidence>
<reference evidence="3" key="1">
    <citation type="journal article" date="2019" name="Int. J. Syst. Evol. Microbiol.">
        <title>The Global Catalogue of Microorganisms (GCM) 10K type strain sequencing project: providing services to taxonomists for standard genome sequencing and annotation.</title>
        <authorList>
            <consortium name="The Broad Institute Genomics Platform"/>
            <consortium name="The Broad Institute Genome Sequencing Center for Infectious Disease"/>
            <person name="Wu L."/>
            <person name="Ma J."/>
        </authorList>
    </citation>
    <scope>NUCLEOTIDE SEQUENCE [LARGE SCALE GENOMIC DNA]</scope>
    <source>
        <strain evidence="3">NCAIM B.02333</strain>
    </source>
</reference>
<proteinExistence type="predicted"/>
<evidence type="ECO:0000256" key="1">
    <source>
        <dbReference type="SAM" id="Phobius"/>
    </source>
</evidence>
<name>A0ABV7WFY7_9MICO</name>
<keyword evidence="1" id="KW-0812">Transmembrane</keyword>
<sequence length="78" mass="7942">MALVCVAVAPPVGIVLAYLARRETHPVTGTRSGRELAAVALWVNVGLTGLLLLMVLSVLAQLLGVVATTLPVLLGGQG</sequence>
<keyword evidence="1" id="KW-1133">Transmembrane helix</keyword>
<evidence type="ECO:0008006" key="4">
    <source>
        <dbReference type="Google" id="ProtNLM"/>
    </source>
</evidence>
<dbReference type="Proteomes" id="UP001595685">
    <property type="component" value="Unassembled WGS sequence"/>
</dbReference>
<dbReference type="EMBL" id="JBHRWW010000003">
    <property type="protein sequence ID" value="MFC3687892.1"/>
    <property type="molecule type" value="Genomic_DNA"/>
</dbReference>
<organism evidence="2 3">
    <name type="scientific">Aquipuribacter hungaricus</name>
    <dbReference type="NCBI Taxonomy" id="545624"/>
    <lineage>
        <taxon>Bacteria</taxon>
        <taxon>Bacillati</taxon>
        <taxon>Actinomycetota</taxon>
        <taxon>Actinomycetes</taxon>
        <taxon>Micrococcales</taxon>
        <taxon>Intrasporangiaceae</taxon>
        <taxon>Aquipuribacter</taxon>
    </lineage>
</organism>
<dbReference type="RefSeq" id="WP_340290283.1">
    <property type="nucleotide sequence ID" value="NZ_JBBEOI010000016.1"/>
</dbReference>
<protein>
    <recommendedName>
        <fullName evidence="4">Integral membrane protein</fullName>
    </recommendedName>
</protein>
<keyword evidence="1" id="KW-0472">Membrane</keyword>
<comment type="caution">
    <text evidence="2">The sequence shown here is derived from an EMBL/GenBank/DDBJ whole genome shotgun (WGS) entry which is preliminary data.</text>
</comment>